<comment type="subcellular location">
    <subcellularLocation>
        <location evidence="7">Cytoplasm</location>
    </subcellularLocation>
</comment>
<dbReference type="InterPro" id="IPR000257">
    <property type="entry name" value="Uroporphyrinogen_deCOase"/>
</dbReference>
<feature type="binding site" evidence="7">
    <location>
        <position position="79"/>
    </location>
    <ligand>
        <name>substrate</name>
    </ligand>
</feature>
<dbReference type="UniPathway" id="UPA00251">
    <property type="reaction ID" value="UER00321"/>
</dbReference>
<dbReference type="EMBL" id="JACIIX010000003">
    <property type="protein sequence ID" value="MBB6209753.1"/>
    <property type="molecule type" value="Genomic_DNA"/>
</dbReference>
<keyword evidence="10" id="KW-1185">Reference proteome</keyword>
<dbReference type="NCBIfam" id="TIGR01464">
    <property type="entry name" value="hemE"/>
    <property type="match status" value="1"/>
</dbReference>
<dbReference type="AlphaFoldDB" id="A0A7W9ZDZ1"/>
<evidence type="ECO:0000256" key="1">
    <source>
        <dbReference type="ARBA" id="ARBA00004804"/>
    </source>
</evidence>
<dbReference type="PANTHER" id="PTHR21091">
    <property type="entry name" value="METHYLTETRAHYDROFOLATE:HOMOCYSTEINE METHYLTRANSFERASE RELATED"/>
    <property type="match status" value="1"/>
</dbReference>
<dbReference type="EC" id="4.1.1.37" evidence="3 7"/>
<dbReference type="GO" id="GO:0019353">
    <property type="term" value="P:protoporphyrinogen IX biosynthetic process from glutamate"/>
    <property type="evidence" value="ECO:0007669"/>
    <property type="project" value="TreeGrafter"/>
</dbReference>
<comment type="similarity">
    <text evidence="2 7">Belongs to the uroporphyrinogen decarboxylase family.</text>
</comment>
<feature type="site" description="Transition state stabilizer" evidence="7">
    <location>
        <position position="79"/>
    </location>
</feature>
<dbReference type="InterPro" id="IPR038071">
    <property type="entry name" value="UROD/MetE-like_sf"/>
</dbReference>
<feature type="binding site" evidence="7">
    <location>
        <position position="155"/>
    </location>
    <ligand>
        <name>substrate</name>
    </ligand>
</feature>
<name>A0A7W9ZDZ1_NOVIT</name>
<dbReference type="PROSITE" id="PS00907">
    <property type="entry name" value="UROD_2"/>
    <property type="match status" value="1"/>
</dbReference>
<dbReference type="Gene3D" id="3.20.20.210">
    <property type="match status" value="1"/>
</dbReference>
<dbReference type="GO" id="GO:0004853">
    <property type="term" value="F:uroporphyrinogen decarboxylase activity"/>
    <property type="evidence" value="ECO:0007669"/>
    <property type="project" value="UniProtKB-UniRule"/>
</dbReference>
<feature type="domain" description="Uroporphyrinogen decarboxylase (URO-D)" evidence="8">
    <location>
        <begin position="143"/>
        <end position="159"/>
    </location>
</feature>
<evidence type="ECO:0000256" key="2">
    <source>
        <dbReference type="ARBA" id="ARBA00009935"/>
    </source>
</evidence>
<dbReference type="InterPro" id="IPR006361">
    <property type="entry name" value="Uroporphyrinogen_deCO2ase_HemE"/>
</dbReference>
<keyword evidence="6 7" id="KW-0627">Porphyrin biosynthesis</keyword>
<dbReference type="Proteomes" id="UP000544872">
    <property type="component" value="Unassembled WGS sequence"/>
</dbReference>
<comment type="caution">
    <text evidence="7">Lacks conserved residue(s) required for the propagation of feature annotation.</text>
</comment>
<comment type="pathway">
    <text evidence="1 7">Porphyrin-containing compound metabolism; protoporphyrin-IX biosynthesis; coproporphyrinogen-III from 5-aminolevulinate: step 4/4.</text>
</comment>
<keyword evidence="7" id="KW-0963">Cytoplasm</keyword>
<feature type="binding site" evidence="7">
    <location>
        <position position="326"/>
    </location>
    <ligand>
        <name>substrate</name>
    </ligand>
</feature>
<keyword evidence="5 7" id="KW-0456">Lyase</keyword>
<comment type="catalytic activity">
    <reaction evidence="7">
        <text>uroporphyrinogen III + 4 H(+) = coproporphyrinogen III + 4 CO2</text>
        <dbReference type="Rhea" id="RHEA:19865"/>
        <dbReference type="ChEBI" id="CHEBI:15378"/>
        <dbReference type="ChEBI" id="CHEBI:16526"/>
        <dbReference type="ChEBI" id="CHEBI:57308"/>
        <dbReference type="ChEBI" id="CHEBI:57309"/>
        <dbReference type="EC" id="4.1.1.37"/>
    </reaction>
</comment>
<comment type="subunit">
    <text evidence="7">Homodimer.</text>
</comment>
<evidence type="ECO:0000256" key="7">
    <source>
        <dbReference type="HAMAP-Rule" id="MF_00218"/>
    </source>
</evidence>
<dbReference type="SUPFAM" id="SSF51726">
    <property type="entry name" value="UROD/MetE-like"/>
    <property type="match status" value="1"/>
</dbReference>
<proteinExistence type="inferred from homology"/>
<organism evidence="9 10">
    <name type="scientific">Novispirillum itersonii</name>
    <name type="common">Aquaspirillum itersonii</name>
    <dbReference type="NCBI Taxonomy" id="189"/>
    <lineage>
        <taxon>Bacteria</taxon>
        <taxon>Pseudomonadati</taxon>
        <taxon>Pseudomonadota</taxon>
        <taxon>Alphaproteobacteria</taxon>
        <taxon>Rhodospirillales</taxon>
        <taxon>Novispirillaceae</taxon>
        <taxon>Novispirillum</taxon>
    </lineage>
</organism>
<gene>
    <name evidence="7" type="primary">hemE</name>
    <name evidence="9" type="ORF">FHS48_001161</name>
</gene>
<dbReference type="RefSeq" id="WP_184262282.1">
    <property type="nucleotide sequence ID" value="NZ_JACIIX010000003.1"/>
</dbReference>
<comment type="function">
    <text evidence="7">Catalyzes the decarboxylation of four acetate groups of uroporphyrinogen-III to yield coproporphyrinogen-III.</text>
</comment>
<dbReference type="HAMAP" id="MF_00218">
    <property type="entry name" value="URO_D"/>
    <property type="match status" value="1"/>
</dbReference>
<dbReference type="GO" id="GO:0005829">
    <property type="term" value="C:cytosol"/>
    <property type="evidence" value="ECO:0007669"/>
    <property type="project" value="TreeGrafter"/>
</dbReference>
<evidence type="ECO:0000313" key="10">
    <source>
        <dbReference type="Proteomes" id="UP000544872"/>
    </source>
</evidence>
<evidence type="ECO:0000256" key="3">
    <source>
        <dbReference type="ARBA" id="ARBA00012288"/>
    </source>
</evidence>
<feature type="binding site" evidence="7">
    <location>
        <begin position="29"/>
        <end position="33"/>
    </location>
    <ligand>
        <name>substrate</name>
    </ligand>
</feature>
<comment type="caution">
    <text evidence="9">The sequence shown here is derived from an EMBL/GenBank/DDBJ whole genome shotgun (WGS) entry which is preliminary data.</text>
</comment>
<evidence type="ECO:0000256" key="6">
    <source>
        <dbReference type="ARBA" id="ARBA00023244"/>
    </source>
</evidence>
<dbReference type="CDD" id="cd00717">
    <property type="entry name" value="URO-D"/>
    <property type="match status" value="1"/>
</dbReference>
<evidence type="ECO:0000256" key="5">
    <source>
        <dbReference type="ARBA" id="ARBA00023239"/>
    </source>
</evidence>
<evidence type="ECO:0000313" key="9">
    <source>
        <dbReference type="EMBL" id="MBB6209753.1"/>
    </source>
</evidence>
<protein>
    <recommendedName>
        <fullName evidence="3 7">Uroporphyrinogen decarboxylase</fullName>
        <shortName evidence="7">UPD</shortName>
        <shortName evidence="7">URO-D</shortName>
        <ecNumber evidence="3 7">4.1.1.37</ecNumber>
    </recommendedName>
</protein>
<dbReference type="Pfam" id="PF01208">
    <property type="entry name" value="URO-D"/>
    <property type="match status" value="1"/>
</dbReference>
<evidence type="ECO:0000259" key="8">
    <source>
        <dbReference type="PROSITE" id="PS00907"/>
    </source>
</evidence>
<feature type="binding site" evidence="7">
    <location>
        <position position="210"/>
    </location>
    <ligand>
        <name>substrate</name>
    </ligand>
</feature>
<keyword evidence="4 7" id="KW-0210">Decarboxylase</keyword>
<dbReference type="PANTHER" id="PTHR21091:SF169">
    <property type="entry name" value="UROPORPHYRINOGEN DECARBOXYLASE"/>
    <property type="match status" value="1"/>
</dbReference>
<evidence type="ECO:0000256" key="4">
    <source>
        <dbReference type="ARBA" id="ARBA00022793"/>
    </source>
</evidence>
<sequence>MSRPATDSKRFIRALKGETLTPPPFWLMRQAGRYLPEYRATRTDAGGFLDLCYNPPLAVEVTLQPLRRYGMDAAILFSDILVVPDAIGQPVSFKVGEGPCLTPLADDAAVDALDPSRLKDHLKPVFETVSGLAGAIPETTALIGFCGAPWTVATYMVEGGGSKDYARTKEWAYGHPQRFQRLIDTLVEASAEYLCLQIEHGAEAVQIFDSWAGVLPEEEFRRWVIDPIRRITERVKDRYPGVPVIGFPRQAGLMYLPFARETGVDAVSLDTMIPLDWAAETLQPLLTVQGNLDPIALLVGGDHLDHAVDHILKTLGKGPFVFNLGHGIVPPTPPENVARLADRIRGWKG</sequence>
<accession>A0A7W9ZDZ1</accession>
<reference evidence="9 10" key="1">
    <citation type="submission" date="2020-08" db="EMBL/GenBank/DDBJ databases">
        <title>Genomic Encyclopedia of Type Strains, Phase IV (KMG-IV): sequencing the most valuable type-strain genomes for metagenomic binning, comparative biology and taxonomic classification.</title>
        <authorList>
            <person name="Goeker M."/>
        </authorList>
    </citation>
    <scope>NUCLEOTIDE SEQUENCE [LARGE SCALE GENOMIC DNA]</scope>
    <source>
        <strain evidence="9 10">DSM 11590</strain>
    </source>
</reference>